<dbReference type="AlphaFoldDB" id="A0A6I6K1B0"/>
<gene>
    <name evidence="1" type="ORF">GM418_08605</name>
</gene>
<sequence>MTARFDFAYINPGFDNFVSVEQKIKEGFKVVIVIENGLQREDNFYTTQFYPFSVFIFKRRIKQYNKMKNLVKLAPHLVRSQKVFYPDYSSLGKYYAIIADYFFENTYQFKSQTISKGTRSIFSNLRMTASRGIYFQEYTINISRFYIEMLKYFREIGVEILVNHSFKIDDEKLILADAEKEIQVSQIVLGNNLQKNIYEFSTGAPRKFSMFVNNPIGNFRFKEENGYLQVEPESDSVSYSKGELIALVESYFQLNFEEVKAKKKNIFQFSLDALSSLFTSINKGLPCAFDNADFGDMFELCREKFDLAKQCGINFPEFQVLFHRYGEGIDEMIEMAYEKINERRDSQSIWADVESEFQKKYEWKI</sequence>
<organism evidence="1 2">
    <name type="scientific">Maribellus comscasis</name>
    <dbReference type="NCBI Taxonomy" id="2681766"/>
    <lineage>
        <taxon>Bacteria</taxon>
        <taxon>Pseudomonadati</taxon>
        <taxon>Bacteroidota</taxon>
        <taxon>Bacteroidia</taxon>
        <taxon>Marinilabiliales</taxon>
        <taxon>Prolixibacteraceae</taxon>
        <taxon>Maribellus</taxon>
    </lineage>
</organism>
<evidence type="ECO:0000313" key="2">
    <source>
        <dbReference type="Proteomes" id="UP000428260"/>
    </source>
</evidence>
<dbReference type="KEGG" id="mcos:GM418_08605"/>
<dbReference type="EMBL" id="CP046401">
    <property type="protein sequence ID" value="QGY43714.1"/>
    <property type="molecule type" value="Genomic_DNA"/>
</dbReference>
<dbReference type="Proteomes" id="UP000428260">
    <property type="component" value="Chromosome"/>
</dbReference>
<accession>A0A6I6K1B0</accession>
<keyword evidence="2" id="KW-1185">Reference proteome</keyword>
<reference evidence="1 2" key="1">
    <citation type="submission" date="2019-11" db="EMBL/GenBank/DDBJ databases">
        <authorList>
            <person name="Zheng R.K."/>
            <person name="Sun C.M."/>
        </authorList>
    </citation>
    <scope>NUCLEOTIDE SEQUENCE [LARGE SCALE GENOMIC DNA]</scope>
    <source>
        <strain evidence="1 2">WC007</strain>
    </source>
</reference>
<dbReference type="RefSeq" id="WP_158865118.1">
    <property type="nucleotide sequence ID" value="NZ_CP046401.1"/>
</dbReference>
<name>A0A6I6K1B0_9BACT</name>
<evidence type="ECO:0000313" key="1">
    <source>
        <dbReference type="EMBL" id="QGY43714.1"/>
    </source>
</evidence>
<protein>
    <submittedName>
        <fullName evidence="1">Uncharacterized protein</fullName>
    </submittedName>
</protein>
<proteinExistence type="predicted"/>